<protein>
    <submittedName>
        <fullName evidence="6">Aldehyde-activating protein</fullName>
    </submittedName>
</protein>
<feature type="domain" description="CENP-V/GFA" evidence="5">
    <location>
        <begin position="5"/>
        <end position="121"/>
    </location>
</feature>
<comment type="caution">
    <text evidence="6">The sequence shown here is derived from an EMBL/GenBank/DDBJ whole genome shotgun (WGS) entry which is preliminary data.</text>
</comment>
<comment type="similarity">
    <text evidence="1">Belongs to the Gfa family.</text>
</comment>
<proteinExistence type="inferred from homology"/>
<dbReference type="Proteomes" id="UP000253061">
    <property type="component" value="Unassembled WGS sequence"/>
</dbReference>
<reference evidence="6 7" key="1">
    <citation type="submission" date="2014-07" db="EMBL/GenBank/DDBJ databases">
        <title>Draft genome sequence of Thalassospira profundimaris R8-17.</title>
        <authorList>
            <person name="Lai Q."/>
            <person name="Shao Z."/>
        </authorList>
    </citation>
    <scope>NUCLEOTIDE SEQUENCE [LARGE SCALE GENOMIC DNA]</scope>
    <source>
        <strain evidence="6 7">R8-17</strain>
    </source>
</reference>
<dbReference type="Gene3D" id="3.90.1590.10">
    <property type="entry name" value="glutathione-dependent formaldehyde- activating enzyme (gfa)"/>
    <property type="match status" value="1"/>
</dbReference>
<dbReference type="SUPFAM" id="SSF51316">
    <property type="entry name" value="Mss4-like"/>
    <property type="match status" value="1"/>
</dbReference>
<evidence type="ECO:0000256" key="2">
    <source>
        <dbReference type="ARBA" id="ARBA00022723"/>
    </source>
</evidence>
<evidence type="ECO:0000313" key="7">
    <source>
        <dbReference type="Proteomes" id="UP000253061"/>
    </source>
</evidence>
<dbReference type="PROSITE" id="PS51891">
    <property type="entry name" value="CENP_V_GFA"/>
    <property type="match status" value="1"/>
</dbReference>
<evidence type="ECO:0000259" key="5">
    <source>
        <dbReference type="PROSITE" id="PS51891"/>
    </source>
</evidence>
<organism evidence="6 7">
    <name type="scientific">Thalassospira profundimaris</name>
    <dbReference type="NCBI Taxonomy" id="502049"/>
    <lineage>
        <taxon>Bacteria</taxon>
        <taxon>Pseudomonadati</taxon>
        <taxon>Pseudomonadota</taxon>
        <taxon>Alphaproteobacteria</taxon>
        <taxon>Rhodospirillales</taxon>
        <taxon>Thalassospiraceae</taxon>
        <taxon>Thalassospira</taxon>
    </lineage>
</organism>
<dbReference type="EMBL" id="JPWB01000012">
    <property type="protein sequence ID" value="RCK19146.1"/>
    <property type="molecule type" value="Genomic_DNA"/>
</dbReference>
<name>A0A367V1S6_9PROT</name>
<evidence type="ECO:0000313" key="6">
    <source>
        <dbReference type="EMBL" id="RCK19146.1"/>
    </source>
</evidence>
<sequence>MDDRHHGSCLCGAVRYEVTGGFDAFFLCHCKYCQKDTGAAHAANLFSRKAKLSWIDGYDNTQSYTVPETRHQKAFCKTCGSAVPYTQMDGKLLVVPAGSLETPVSIRPNAHIMLGSKASWDDGLDEIEGLDGLPK</sequence>
<accession>A0A367V1S6</accession>
<dbReference type="GO" id="GO:0046872">
    <property type="term" value="F:metal ion binding"/>
    <property type="evidence" value="ECO:0007669"/>
    <property type="project" value="UniProtKB-KW"/>
</dbReference>
<dbReference type="RefSeq" id="WP_062957896.1">
    <property type="nucleotide sequence ID" value="NZ_JPWB01000012.1"/>
</dbReference>
<dbReference type="PANTHER" id="PTHR33337">
    <property type="entry name" value="GFA DOMAIN-CONTAINING PROTEIN"/>
    <property type="match status" value="1"/>
</dbReference>
<keyword evidence="4" id="KW-0456">Lyase</keyword>
<dbReference type="AlphaFoldDB" id="A0A367V1S6"/>
<dbReference type="InterPro" id="IPR006913">
    <property type="entry name" value="CENP-V/GFA"/>
</dbReference>
<gene>
    <name evidence="6" type="ORF">TH6_19630</name>
</gene>
<evidence type="ECO:0000256" key="3">
    <source>
        <dbReference type="ARBA" id="ARBA00022833"/>
    </source>
</evidence>
<keyword evidence="2" id="KW-0479">Metal-binding</keyword>
<dbReference type="PANTHER" id="PTHR33337:SF40">
    <property type="entry name" value="CENP-V_GFA DOMAIN-CONTAINING PROTEIN-RELATED"/>
    <property type="match status" value="1"/>
</dbReference>
<dbReference type="GO" id="GO:0016846">
    <property type="term" value="F:carbon-sulfur lyase activity"/>
    <property type="evidence" value="ECO:0007669"/>
    <property type="project" value="InterPro"/>
</dbReference>
<dbReference type="InterPro" id="IPR011057">
    <property type="entry name" value="Mss4-like_sf"/>
</dbReference>
<dbReference type="Pfam" id="PF04828">
    <property type="entry name" value="GFA"/>
    <property type="match status" value="1"/>
</dbReference>
<evidence type="ECO:0000256" key="1">
    <source>
        <dbReference type="ARBA" id="ARBA00005495"/>
    </source>
</evidence>
<keyword evidence="3" id="KW-0862">Zinc</keyword>
<evidence type="ECO:0000256" key="4">
    <source>
        <dbReference type="ARBA" id="ARBA00023239"/>
    </source>
</evidence>